<accession>A0AAD3P8J2</accession>
<sequence length="180" mass="19410">MPEFFSVVFLSSMPRFLFSSMAEPFSHSSLSPVLLKEEQSRLVILAHAAGLYGDCCLLPGKKLESRLLVSGAALELCWPIAIALMHLSLLFMAVMGFLRGVVEWLSGLALGVAMEIDRIVLAMILSSGYVTGYLEAGSIFQESLLSIALLGTGVCHFLSGHPHPQLGIVIIGMNSSHKMC</sequence>
<name>A0AAD3P8J2_NEPGR</name>
<gene>
    <name evidence="2" type="ORF">Nepgr_001623</name>
</gene>
<dbReference type="Proteomes" id="UP001279734">
    <property type="component" value="Unassembled WGS sequence"/>
</dbReference>
<comment type="caution">
    <text evidence="2">The sequence shown here is derived from an EMBL/GenBank/DDBJ whole genome shotgun (WGS) entry which is preliminary data.</text>
</comment>
<feature type="transmembrane region" description="Helical" evidence="1">
    <location>
        <begin position="72"/>
        <end position="98"/>
    </location>
</feature>
<protein>
    <submittedName>
        <fullName evidence="2">Uncharacterized protein</fullName>
    </submittedName>
</protein>
<keyword evidence="1" id="KW-1133">Transmembrane helix</keyword>
<keyword evidence="1" id="KW-0472">Membrane</keyword>
<reference evidence="2" key="1">
    <citation type="submission" date="2023-05" db="EMBL/GenBank/DDBJ databases">
        <title>Nepenthes gracilis genome sequencing.</title>
        <authorList>
            <person name="Fukushima K."/>
        </authorList>
    </citation>
    <scope>NUCLEOTIDE SEQUENCE</scope>
    <source>
        <strain evidence="2">SING2019-196</strain>
    </source>
</reference>
<evidence type="ECO:0000313" key="2">
    <source>
        <dbReference type="EMBL" id="GMG99783.1"/>
    </source>
</evidence>
<evidence type="ECO:0000313" key="3">
    <source>
        <dbReference type="Proteomes" id="UP001279734"/>
    </source>
</evidence>
<organism evidence="2 3">
    <name type="scientific">Nepenthes gracilis</name>
    <name type="common">Slender pitcher plant</name>
    <dbReference type="NCBI Taxonomy" id="150966"/>
    <lineage>
        <taxon>Eukaryota</taxon>
        <taxon>Viridiplantae</taxon>
        <taxon>Streptophyta</taxon>
        <taxon>Embryophyta</taxon>
        <taxon>Tracheophyta</taxon>
        <taxon>Spermatophyta</taxon>
        <taxon>Magnoliopsida</taxon>
        <taxon>eudicotyledons</taxon>
        <taxon>Gunneridae</taxon>
        <taxon>Pentapetalae</taxon>
        <taxon>Caryophyllales</taxon>
        <taxon>Nepenthaceae</taxon>
        <taxon>Nepenthes</taxon>
    </lineage>
</organism>
<evidence type="ECO:0000256" key="1">
    <source>
        <dbReference type="SAM" id="Phobius"/>
    </source>
</evidence>
<dbReference type="EMBL" id="BSYO01000001">
    <property type="protein sequence ID" value="GMG99783.1"/>
    <property type="molecule type" value="Genomic_DNA"/>
</dbReference>
<keyword evidence="3" id="KW-1185">Reference proteome</keyword>
<keyword evidence="1" id="KW-0812">Transmembrane</keyword>
<dbReference type="AlphaFoldDB" id="A0AAD3P8J2"/>
<proteinExistence type="predicted"/>